<dbReference type="PANTHER" id="PTHR30419">
    <property type="entry name" value="HTH-TYPE TRANSCRIPTIONAL REGULATOR YBHD"/>
    <property type="match status" value="1"/>
</dbReference>
<evidence type="ECO:0000259" key="1">
    <source>
        <dbReference type="Pfam" id="PF03466"/>
    </source>
</evidence>
<organism evidence="2 3">
    <name type="scientific">Arthrobacter stackebrandtii</name>
    <dbReference type="NCBI Taxonomy" id="272161"/>
    <lineage>
        <taxon>Bacteria</taxon>
        <taxon>Bacillati</taxon>
        <taxon>Actinomycetota</taxon>
        <taxon>Actinomycetes</taxon>
        <taxon>Micrococcales</taxon>
        <taxon>Micrococcaceae</taxon>
        <taxon>Arthrobacter</taxon>
    </lineage>
</organism>
<dbReference type="SUPFAM" id="SSF53850">
    <property type="entry name" value="Periplasmic binding protein-like II"/>
    <property type="match status" value="1"/>
</dbReference>
<dbReference type="Proteomes" id="UP000711614">
    <property type="component" value="Unassembled WGS sequence"/>
</dbReference>
<gene>
    <name evidence="2" type="ORF">JOF48_002477</name>
</gene>
<dbReference type="Gene3D" id="3.40.190.290">
    <property type="match status" value="1"/>
</dbReference>
<feature type="domain" description="LysR substrate-binding" evidence="1">
    <location>
        <begin position="10"/>
        <end position="151"/>
    </location>
</feature>
<evidence type="ECO:0000313" key="3">
    <source>
        <dbReference type="Proteomes" id="UP000711614"/>
    </source>
</evidence>
<evidence type="ECO:0000313" key="2">
    <source>
        <dbReference type="EMBL" id="MBP2413678.1"/>
    </source>
</evidence>
<dbReference type="Pfam" id="PF03466">
    <property type="entry name" value="LysR_substrate"/>
    <property type="match status" value="1"/>
</dbReference>
<proteinExistence type="predicted"/>
<dbReference type="InterPro" id="IPR050950">
    <property type="entry name" value="HTH-type_LysR_regulators"/>
</dbReference>
<protein>
    <submittedName>
        <fullName evidence="2">DNA-binding transcriptional LysR family regulator</fullName>
    </submittedName>
</protein>
<dbReference type="GO" id="GO:0003677">
    <property type="term" value="F:DNA binding"/>
    <property type="evidence" value="ECO:0007669"/>
    <property type="project" value="UniProtKB-KW"/>
</dbReference>
<dbReference type="InterPro" id="IPR005119">
    <property type="entry name" value="LysR_subst-bd"/>
</dbReference>
<sequence length="177" mass="18754">MDGGISYIKDPLPDGFHAVPLYSERYVLLCPASAGWLPGPQATWAEASALPLCLLAPHMQGRRRIDGMFAEAGVQPSPTLETDSVASLFSHVAAGGWATIVPAAWLLAFVLPPSVRALPLVRPEGSVPVGLVTLDREPSTVMASALVSAAEDADLEFFSRLPLVPRPGEHRPAPARD</sequence>
<keyword evidence="3" id="KW-1185">Reference proteome</keyword>
<dbReference type="CDD" id="cd05466">
    <property type="entry name" value="PBP2_LTTR_substrate"/>
    <property type="match status" value="1"/>
</dbReference>
<name>A0ABS4YY32_9MICC</name>
<accession>A0ABS4YY32</accession>
<comment type="caution">
    <text evidence="2">The sequence shown here is derived from an EMBL/GenBank/DDBJ whole genome shotgun (WGS) entry which is preliminary data.</text>
</comment>
<keyword evidence="2" id="KW-0238">DNA-binding</keyword>
<dbReference type="PANTHER" id="PTHR30419:SF31">
    <property type="entry name" value="BLR3139 PROTEIN"/>
    <property type="match status" value="1"/>
</dbReference>
<dbReference type="EMBL" id="JAGIOI010000001">
    <property type="protein sequence ID" value="MBP2413678.1"/>
    <property type="molecule type" value="Genomic_DNA"/>
</dbReference>
<reference evidence="2 3" key="1">
    <citation type="submission" date="2021-03" db="EMBL/GenBank/DDBJ databases">
        <title>Sequencing the genomes of 1000 actinobacteria strains.</title>
        <authorList>
            <person name="Klenk H.-P."/>
        </authorList>
    </citation>
    <scope>NUCLEOTIDE SEQUENCE [LARGE SCALE GENOMIC DNA]</scope>
    <source>
        <strain evidence="2 3">DSM 16005</strain>
    </source>
</reference>